<protein>
    <submittedName>
        <fullName evidence="3">Uncharacterized protein</fullName>
    </submittedName>
</protein>
<evidence type="ECO:0000256" key="1">
    <source>
        <dbReference type="SAM" id="MobiDB-lite"/>
    </source>
</evidence>
<dbReference type="KEGG" id="gtr:GLOTRDRAFT_136583"/>
<accession>S7QJH1</accession>
<feature type="transmembrane region" description="Helical" evidence="2">
    <location>
        <begin position="429"/>
        <end position="453"/>
    </location>
</feature>
<feature type="transmembrane region" description="Helical" evidence="2">
    <location>
        <begin position="399"/>
        <end position="417"/>
    </location>
</feature>
<dbReference type="OMA" id="FENDRMS"/>
<gene>
    <name evidence="3" type="ORF">GLOTRDRAFT_136583</name>
</gene>
<keyword evidence="2" id="KW-0812">Transmembrane</keyword>
<feature type="compositionally biased region" description="Polar residues" evidence="1">
    <location>
        <begin position="163"/>
        <end position="173"/>
    </location>
</feature>
<feature type="region of interest" description="Disordered" evidence="1">
    <location>
        <begin position="555"/>
        <end position="607"/>
    </location>
</feature>
<evidence type="ECO:0000313" key="3">
    <source>
        <dbReference type="EMBL" id="EPQ59826.1"/>
    </source>
</evidence>
<reference evidence="3 4" key="1">
    <citation type="journal article" date="2012" name="Science">
        <title>The Paleozoic origin of enzymatic lignin decomposition reconstructed from 31 fungal genomes.</title>
        <authorList>
            <person name="Floudas D."/>
            <person name="Binder M."/>
            <person name="Riley R."/>
            <person name="Barry K."/>
            <person name="Blanchette R.A."/>
            <person name="Henrissat B."/>
            <person name="Martinez A.T."/>
            <person name="Otillar R."/>
            <person name="Spatafora J.W."/>
            <person name="Yadav J.S."/>
            <person name="Aerts A."/>
            <person name="Benoit I."/>
            <person name="Boyd A."/>
            <person name="Carlson A."/>
            <person name="Copeland A."/>
            <person name="Coutinho P.M."/>
            <person name="de Vries R.P."/>
            <person name="Ferreira P."/>
            <person name="Findley K."/>
            <person name="Foster B."/>
            <person name="Gaskell J."/>
            <person name="Glotzer D."/>
            <person name="Gorecki P."/>
            <person name="Heitman J."/>
            <person name="Hesse C."/>
            <person name="Hori C."/>
            <person name="Igarashi K."/>
            <person name="Jurgens J.A."/>
            <person name="Kallen N."/>
            <person name="Kersten P."/>
            <person name="Kohler A."/>
            <person name="Kuees U."/>
            <person name="Kumar T.K.A."/>
            <person name="Kuo A."/>
            <person name="LaButti K."/>
            <person name="Larrondo L.F."/>
            <person name="Lindquist E."/>
            <person name="Ling A."/>
            <person name="Lombard V."/>
            <person name="Lucas S."/>
            <person name="Lundell T."/>
            <person name="Martin R."/>
            <person name="McLaughlin D.J."/>
            <person name="Morgenstern I."/>
            <person name="Morin E."/>
            <person name="Murat C."/>
            <person name="Nagy L.G."/>
            <person name="Nolan M."/>
            <person name="Ohm R.A."/>
            <person name="Patyshakuliyeva A."/>
            <person name="Rokas A."/>
            <person name="Ruiz-Duenas F.J."/>
            <person name="Sabat G."/>
            <person name="Salamov A."/>
            <person name="Samejima M."/>
            <person name="Schmutz J."/>
            <person name="Slot J.C."/>
            <person name="St John F."/>
            <person name="Stenlid J."/>
            <person name="Sun H."/>
            <person name="Sun S."/>
            <person name="Syed K."/>
            <person name="Tsang A."/>
            <person name="Wiebenga A."/>
            <person name="Young D."/>
            <person name="Pisabarro A."/>
            <person name="Eastwood D.C."/>
            <person name="Martin F."/>
            <person name="Cullen D."/>
            <person name="Grigoriev I.V."/>
            <person name="Hibbett D.S."/>
        </authorList>
    </citation>
    <scope>NUCLEOTIDE SEQUENCE [LARGE SCALE GENOMIC DNA]</scope>
    <source>
        <strain evidence="3 4">ATCC 11539</strain>
    </source>
</reference>
<dbReference type="OrthoDB" id="3062801at2759"/>
<dbReference type="STRING" id="670483.S7QJH1"/>
<dbReference type="HOGENOM" id="CLU_020877_1_0_1"/>
<feature type="transmembrane region" description="Helical" evidence="2">
    <location>
        <begin position="267"/>
        <end position="292"/>
    </location>
</feature>
<keyword evidence="2" id="KW-1133">Transmembrane helix</keyword>
<dbReference type="EMBL" id="KB469297">
    <property type="protein sequence ID" value="EPQ59826.1"/>
    <property type="molecule type" value="Genomic_DNA"/>
</dbReference>
<dbReference type="RefSeq" id="XP_007862710.1">
    <property type="nucleotide sequence ID" value="XM_007864519.1"/>
</dbReference>
<dbReference type="AlphaFoldDB" id="S7QJH1"/>
<evidence type="ECO:0000313" key="4">
    <source>
        <dbReference type="Proteomes" id="UP000030669"/>
    </source>
</evidence>
<organism evidence="3 4">
    <name type="scientific">Gloeophyllum trabeum (strain ATCC 11539 / FP-39264 / Madison 617)</name>
    <name type="common">Brown rot fungus</name>
    <dbReference type="NCBI Taxonomy" id="670483"/>
    <lineage>
        <taxon>Eukaryota</taxon>
        <taxon>Fungi</taxon>
        <taxon>Dikarya</taxon>
        <taxon>Basidiomycota</taxon>
        <taxon>Agaricomycotina</taxon>
        <taxon>Agaricomycetes</taxon>
        <taxon>Gloeophyllales</taxon>
        <taxon>Gloeophyllaceae</taxon>
        <taxon>Gloeophyllum</taxon>
    </lineage>
</organism>
<dbReference type="GeneID" id="19303572"/>
<evidence type="ECO:0000256" key="2">
    <source>
        <dbReference type="SAM" id="Phobius"/>
    </source>
</evidence>
<feature type="compositionally biased region" description="Basic and acidic residues" evidence="1">
    <location>
        <begin position="591"/>
        <end position="607"/>
    </location>
</feature>
<feature type="region of interest" description="Disordered" evidence="1">
    <location>
        <begin position="1"/>
        <end position="140"/>
    </location>
</feature>
<feature type="region of interest" description="Disordered" evidence="1">
    <location>
        <begin position="152"/>
        <end position="200"/>
    </location>
</feature>
<proteinExistence type="predicted"/>
<feature type="compositionally biased region" description="Low complexity" evidence="1">
    <location>
        <begin position="43"/>
        <end position="59"/>
    </location>
</feature>
<feature type="compositionally biased region" description="Basic and acidic residues" evidence="1">
    <location>
        <begin position="636"/>
        <end position="647"/>
    </location>
</feature>
<feature type="compositionally biased region" description="Polar residues" evidence="1">
    <location>
        <begin position="119"/>
        <end position="133"/>
    </location>
</feature>
<keyword evidence="4" id="KW-1185">Reference proteome</keyword>
<feature type="transmembrane region" description="Helical" evidence="2">
    <location>
        <begin position="474"/>
        <end position="505"/>
    </location>
</feature>
<feature type="transmembrane region" description="Helical" evidence="2">
    <location>
        <begin position="525"/>
        <end position="543"/>
    </location>
</feature>
<feature type="compositionally biased region" description="Basic and acidic residues" evidence="1">
    <location>
        <begin position="1"/>
        <end position="21"/>
    </location>
</feature>
<feature type="compositionally biased region" description="Polar residues" evidence="1">
    <location>
        <begin position="82"/>
        <end position="92"/>
    </location>
</feature>
<feature type="compositionally biased region" description="Basic and acidic residues" evidence="1">
    <location>
        <begin position="176"/>
        <end position="185"/>
    </location>
</feature>
<feature type="region of interest" description="Disordered" evidence="1">
    <location>
        <begin position="635"/>
        <end position="661"/>
    </location>
</feature>
<name>S7QJH1_GLOTA</name>
<keyword evidence="2" id="KW-0472">Membrane</keyword>
<dbReference type="eggNOG" id="ENOG502SMR7">
    <property type="taxonomic scope" value="Eukaryota"/>
</dbReference>
<dbReference type="Proteomes" id="UP000030669">
    <property type="component" value="Unassembled WGS sequence"/>
</dbReference>
<feature type="compositionally biased region" description="Low complexity" evidence="1">
    <location>
        <begin position="23"/>
        <end position="34"/>
    </location>
</feature>
<sequence>MSEHHDVENAVDNERSVDRRISNSRSLPSLPSNLDQSNSGQMSNATSSSQLTSSDKLSALPVRSSPAVGRFRSPSRVRRSLEGSSSVMSFSDSPRPVQGGTLPLPPSASGNVERAYSPDGSTGRETPRQQRVSFESDRVSLPTLRSFRQAVSPRLIQGGDPNASATGPANRSGSRPRKDSAESRSRSHSRPASPLRFLPWPSIHRGQSREEPFVPVDPFKLRLHLAHAVHHNNATDNDSEYACNCEDTVAFCLPCPCSTTAHPNSKISMYFATFNFFVLDTLPRVVYLYLLLRLPSLYFSRVARIFEDAELSRPDVQRMIEACGFRESGFRESAPIAAAQGDGATSLRGGGGGAARSNAEPILPPYPEQWNAPAVSPALIQFRRTWEEFIESLLKEWKTLNVVSALLLTAILTMFQIPSAAADPLTRTAALVSLVCALMSLSYGCIFIIRFGTMRSMYRASRWAEEAQRSKTSIWWNVWVMLAMPAVWLTWSMITFVTSILSFVWRTGDSSNPDTRKALSPIHELGPRVLITCLTLLGLLYFWKIVGTFRRYGSSGQRKATDGLWSEAPGVRTQTRGGDGDERRRRAVGPESDRQREAAVRGRERQRPATGLGLDLGLAGMIGEKGNGEIVNGVVRDGDEEKNEVREFVQPAGSRPASPGM</sequence>